<dbReference type="AlphaFoldDB" id="A0A9N9FVV1"/>
<feature type="compositionally biased region" description="Polar residues" evidence="1">
    <location>
        <begin position="8"/>
        <end position="17"/>
    </location>
</feature>
<dbReference type="EMBL" id="CAJVPV010003784">
    <property type="protein sequence ID" value="CAG8559696.1"/>
    <property type="molecule type" value="Genomic_DNA"/>
</dbReference>
<evidence type="ECO:0000313" key="2">
    <source>
        <dbReference type="EMBL" id="CAG8559696.1"/>
    </source>
</evidence>
<evidence type="ECO:0000256" key="1">
    <source>
        <dbReference type="SAM" id="MobiDB-lite"/>
    </source>
</evidence>
<proteinExistence type="predicted"/>
<protein>
    <submittedName>
        <fullName evidence="2">11081_t:CDS:1</fullName>
    </submittedName>
</protein>
<reference evidence="2" key="1">
    <citation type="submission" date="2021-06" db="EMBL/GenBank/DDBJ databases">
        <authorList>
            <person name="Kallberg Y."/>
            <person name="Tangrot J."/>
            <person name="Rosling A."/>
        </authorList>
    </citation>
    <scope>NUCLEOTIDE SEQUENCE</scope>
    <source>
        <strain evidence="2">CL551</strain>
    </source>
</reference>
<name>A0A9N9FVV1_9GLOM</name>
<comment type="caution">
    <text evidence="2">The sequence shown here is derived from an EMBL/GenBank/DDBJ whole genome shotgun (WGS) entry which is preliminary data.</text>
</comment>
<sequence>MPILLGADSQNSCQSKTETVEDSSDISIMESALNSPQVSSNIQQANSLSQSKMEICAAPIFRNLSQIKDFQN</sequence>
<accession>A0A9N9FVV1</accession>
<organism evidence="2 3">
    <name type="scientific">Acaulospora morrowiae</name>
    <dbReference type="NCBI Taxonomy" id="94023"/>
    <lineage>
        <taxon>Eukaryota</taxon>
        <taxon>Fungi</taxon>
        <taxon>Fungi incertae sedis</taxon>
        <taxon>Mucoromycota</taxon>
        <taxon>Glomeromycotina</taxon>
        <taxon>Glomeromycetes</taxon>
        <taxon>Diversisporales</taxon>
        <taxon>Acaulosporaceae</taxon>
        <taxon>Acaulospora</taxon>
    </lineage>
</organism>
<feature type="region of interest" description="Disordered" evidence="1">
    <location>
        <begin position="1"/>
        <end position="21"/>
    </location>
</feature>
<gene>
    <name evidence="2" type="ORF">AMORRO_LOCUS5958</name>
</gene>
<evidence type="ECO:0000313" key="3">
    <source>
        <dbReference type="Proteomes" id="UP000789342"/>
    </source>
</evidence>
<dbReference type="Proteomes" id="UP000789342">
    <property type="component" value="Unassembled WGS sequence"/>
</dbReference>
<keyword evidence="3" id="KW-1185">Reference proteome</keyword>